<evidence type="ECO:0000313" key="2">
    <source>
        <dbReference type="Proteomes" id="UP000053424"/>
    </source>
</evidence>
<dbReference type="HOGENOM" id="CLU_2654756_0_0_1"/>
<dbReference type="Proteomes" id="UP000053424">
    <property type="component" value="Unassembled WGS sequence"/>
</dbReference>
<dbReference type="EMBL" id="KN831778">
    <property type="protein sequence ID" value="KIM42335.1"/>
    <property type="molecule type" value="Genomic_DNA"/>
</dbReference>
<organism evidence="1 2">
    <name type="scientific">Hebeloma cylindrosporum</name>
    <dbReference type="NCBI Taxonomy" id="76867"/>
    <lineage>
        <taxon>Eukaryota</taxon>
        <taxon>Fungi</taxon>
        <taxon>Dikarya</taxon>
        <taxon>Basidiomycota</taxon>
        <taxon>Agaricomycotina</taxon>
        <taxon>Agaricomycetes</taxon>
        <taxon>Agaricomycetidae</taxon>
        <taxon>Agaricales</taxon>
        <taxon>Agaricineae</taxon>
        <taxon>Hymenogastraceae</taxon>
        <taxon>Hebeloma</taxon>
    </lineage>
</organism>
<keyword evidence="2" id="KW-1185">Reference proteome</keyword>
<reference evidence="2" key="2">
    <citation type="submission" date="2015-01" db="EMBL/GenBank/DDBJ databases">
        <title>Evolutionary Origins and Diversification of the Mycorrhizal Mutualists.</title>
        <authorList>
            <consortium name="DOE Joint Genome Institute"/>
            <consortium name="Mycorrhizal Genomics Consortium"/>
            <person name="Kohler A."/>
            <person name="Kuo A."/>
            <person name="Nagy L.G."/>
            <person name="Floudas D."/>
            <person name="Copeland A."/>
            <person name="Barry K.W."/>
            <person name="Cichocki N."/>
            <person name="Veneault-Fourrey C."/>
            <person name="LaButti K."/>
            <person name="Lindquist E.A."/>
            <person name="Lipzen A."/>
            <person name="Lundell T."/>
            <person name="Morin E."/>
            <person name="Murat C."/>
            <person name="Riley R."/>
            <person name="Ohm R."/>
            <person name="Sun H."/>
            <person name="Tunlid A."/>
            <person name="Henrissat B."/>
            <person name="Grigoriev I.V."/>
            <person name="Hibbett D.S."/>
            <person name="Martin F."/>
        </authorList>
    </citation>
    <scope>NUCLEOTIDE SEQUENCE [LARGE SCALE GENOMIC DNA]</scope>
    <source>
        <strain evidence="2">h7</strain>
    </source>
</reference>
<sequence length="76" mass="8482">MSVVFDIHFSCLRMLPRFYIPLAVIALDSLVSVDKMKMYVISTWSMAPGNNVSGCKSPDHSTISLFFFCQSSKSTP</sequence>
<accession>A0A0C3C0C9</accession>
<name>A0A0C3C0C9_HEBCY</name>
<gene>
    <name evidence="1" type="ORF">M413DRAFT_131644</name>
</gene>
<protein>
    <submittedName>
        <fullName evidence="1">Uncharacterized protein</fullName>
    </submittedName>
</protein>
<dbReference type="AlphaFoldDB" id="A0A0C3C0C9"/>
<reference evidence="1 2" key="1">
    <citation type="submission" date="2014-04" db="EMBL/GenBank/DDBJ databases">
        <authorList>
            <consortium name="DOE Joint Genome Institute"/>
            <person name="Kuo A."/>
            <person name="Gay G."/>
            <person name="Dore J."/>
            <person name="Kohler A."/>
            <person name="Nagy L.G."/>
            <person name="Floudas D."/>
            <person name="Copeland A."/>
            <person name="Barry K.W."/>
            <person name="Cichocki N."/>
            <person name="Veneault-Fourrey C."/>
            <person name="LaButti K."/>
            <person name="Lindquist E.A."/>
            <person name="Lipzen A."/>
            <person name="Lundell T."/>
            <person name="Morin E."/>
            <person name="Murat C."/>
            <person name="Sun H."/>
            <person name="Tunlid A."/>
            <person name="Henrissat B."/>
            <person name="Grigoriev I.V."/>
            <person name="Hibbett D.S."/>
            <person name="Martin F."/>
            <person name="Nordberg H.P."/>
            <person name="Cantor M.N."/>
            <person name="Hua S.X."/>
        </authorList>
    </citation>
    <scope>NUCLEOTIDE SEQUENCE [LARGE SCALE GENOMIC DNA]</scope>
    <source>
        <strain evidence="2">h7</strain>
    </source>
</reference>
<proteinExistence type="predicted"/>
<evidence type="ECO:0000313" key="1">
    <source>
        <dbReference type="EMBL" id="KIM42335.1"/>
    </source>
</evidence>